<reference evidence="7" key="1">
    <citation type="submission" date="2023-07" db="EMBL/GenBank/DDBJ databases">
        <authorList>
            <person name="Kim M."/>
        </authorList>
    </citation>
    <scope>NUCLEOTIDE SEQUENCE</scope>
    <source>
        <strain evidence="7">BIUV-7</strain>
    </source>
</reference>
<feature type="transmembrane region" description="Helical" evidence="6">
    <location>
        <begin position="341"/>
        <end position="365"/>
    </location>
</feature>
<dbReference type="Gene3D" id="1.20.1740.10">
    <property type="entry name" value="Amino acid/polyamine transporter I"/>
    <property type="match status" value="1"/>
</dbReference>
<dbReference type="InterPro" id="IPR050367">
    <property type="entry name" value="APC_superfamily"/>
</dbReference>
<dbReference type="Proteomes" id="UP001169764">
    <property type="component" value="Unassembled WGS sequence"/>
</dbReference>
<organism evidence="7 8">
    <name type="scientific">Sphingomonas natans</name>
    <dbReference type="NCBI Taxonomy" id="3063330"/>
    <lineage>
        <taxon>Bacteria</taxon>
        <taxon>Pseudomonadati</taxon>
        <taxon>Pseudomonadota</taxon>
        <taxon>Alphaproteobacteria</taxon>
        <taxon>Sphingomonadales</taxon>
        <taxon>Sphingomonadaceae</taxon>
        <taxon>Sphingomonas</taxon>
    </lineage>
</organism>
<feature type="transmembrane region" description="Helical" evidence="6">
    <location>
        <begin position="21"/>
        <end position="45"/>
    </location>
</feature>
<keyword evidence="2" id="KW-1003">Cell membrane</keyword>
<dbReference type="InterPro" id="IPR002293">
    <property type="entry name" value="AA/rel_permease1"/>
</dbReference>
<comment type="caution">
    <text evidence="7">The sequence shown here is derived from an EMBL/GenBank/DDBJ whole genome shotgun (WGS) entry which is preliminary data.</text>
</comment>
<feature type="transmembrane region" description="Helical" evidence="6">
    <location>
        <begin position="57"/>
        <end position="77"/>
    </location>
</feature>
<keyword evidence="8" id="KW-1185">Reference proteome</keyword>
<evidence type="ECO:0000256" key="2">
    <source>
        <dbReference type="ARBA" id="ARBA00022475"/>
    </source>
</evidence>
<evidence type="ECO:0000256" key="1">
    <source>
        <dbReference type="ARBA" id="ARBA00004651"/>
    </source>
</evidence>
<dbReference type="RefSeq" id="WP_303543806.1">
    <property type="nucleotide sequence ID" value="NZ_JAUOTP010000007.1"/>
</dbReference>
<keyword evidence="3 6" id="KW-0812">Transmembrane</keyword>
<feature type="transmembrane region" description="Helical" evidence="6">
    <location>
        <begin position="434"/>
        <end position="452"/>
    </location>
</feature>
<dbReference type="PIRSF" id="PIRSF006060">
    <property type="entry name" value="AA_transporter"/>
    <property type="match status" value="1"/>
</dbReference>
<dbReference type="PANTHER" id="PTHR42770:SF7">
    <property type="entry name" value="MEMBRANE PROTEIN"/>
    <property type="match status" value="1"/>
</dbReference>
<feature type="transmembrane region" description="Helical" evidence="6">
    <location>
        <begin position="401"/>
        <end position="422"/>
    </location>
</feature>
<dbReference type="EMBL" id="JAUOTP010000007">
    <property type="protein sequence ID" value="MDO6415619.1"/>
    <property type="molecule type" value="Genomic_DNA"/>
</dbReference>
<feature type="transmembrane region" description="Helical" evidence="6">
    <location>
        <begin position="134"/>
        <end position="152"/>
    </location>
</feature>
<feature type="transmembrane region" description="Helical" evidence="6">
    <location>
        <begin position="202"/>
        <end position="229"/>
    </location>
</feature>
<proteinExistence type="predicted"/>
<gene>
    <name evidence="7" type="ORF">Q4F19_14610</name>
</gene>
<feature type="transmembrane region" description="Helical" evidence="6">
    <location>
        <begin position="295"/>
        <end position="320"/>
    </location>
</feature>
<evidence type="ECO:0000313" key="8">
    <source>
        <dbReference type="Proteomes" id="UP001169764"/>
    </source>
</evidence>
<dbReference type="PANTHER" id="PTHR42770">
    <property type="entry name" value="AMINO ACID TRANSPORTER-RELATED"/>
    <property type="match status" value="1"/>
</dbReference>
<evidence type="ECO:0000313" key="7">
    <source>
        <dbReference type="EMBL" id="MDO6415619.1"/>
    </source>
</evidence>
<keyword evidence="5 6" id="KW-0472">Membrane</keyword>
<evidence type="ECO:0000256" key="5">
    <source>
        <dbReference type="ARBA" id="ARBA00023136"/>
    </source>
</evidence>
<protein>
    <submittedName>
        <fullName evidence="7">APC family permease</fullName>
    </submittedName>
</protein>
<sequence>MDLTPHKLPPVPHGLPGLPRSLGVAGVLFLTLSATTPASSVFVIVPGMLRAAGSGALIALALAALVCVATAFIYAELSSAWPIAGGEYVMVARTLGPMAGFVVLGVNVVNNLIFTPVVALGISDVLARVIPGLPQTPVALGLVALATASGLLNIRTNALVTGVFLVVELAALAALCWAGLVAPVHDPVALFLHPQIPGGSGLVAATPAAIGTATTIAIFALNGYGMAVYFGEDMKDASRRIGGVVLAALGLTLATEILPVVAAIVGAPDLAGFFTGEDPFGALVAQRGGVALGRWVAAGVAIAIVNAAIVSILAFARFFYSTARDGVWGGRLDIRLQAIHPRLGSPWVATLAIGGVSLACCFVPLDLLLVLSGAGLVLTYAAIALAALVGRRTGATAHAAYRMPLFPLAPIVTLGALAYVVWTSWLDPAEGRPGLIATGVQILASIAYYLLVVRRRGSWITRDPAG</sequence>
<evidence type="ECO:0000256" key="6">
    <source>
        <dbReference type="SAM" id="Phobius"/>
    </source>
</evidence>
<evidence type="ECO:0000256" key="4">
    <source>
        <dbReference type="ARBA" id="ARBA00022989"/>
    </source>
</evidence>
<comment type="subcellular location">
    <subcellularLocation>
        <location evidence="1">Cell membrane</location>
        <topology evidence="1">Multi-pass membrane protein</topology>
    </subcellularLocation>
</comment>
<keyword evidence="4 6" id="KW-1133">Transmembrane helix</keyword>
<name>A0ABT8YD65_9SPHN</name>
<feature type="transmembrane region" description="Helical" evidence="6">
    <location>
        <begin position="159"/>
        <end position="182"/>
    </location>
</feature>
<feature type="transmembrane region" description="Helical" evidence="6">
    <location>
        <begin position="241"/>
        <end position="265"/>
    </location>
</feature>
<feature type="transmembrane region" description="Helical" evidence="6">
    <location>
        <begin position="98"/>
        <end position="122"/>
    </location>
</feature>
<evidence type="ECO:0000256" key="3">
    <source>
        <dbReference type="ARBA" id="ARBA00022692"/>
    </source>
</evidence>
<feature type="transmembrane region" description="Helical" evidence="6">
    <location>
        <begin position="371"/>
        <end position="389"/>
    </location>
</feature>
<dbReference type="Pfam" id="PF13520">
    <property type="entry name" value="AA_permease_2"/>
    <property type="match status" value="1"/>
</dbReference>
<accession>A0ABT8YD65</accession>